<dbReference type="InterPro" id="IPR025948">
    <property type="entry name" value="HTH-like_dom"/>
</dbReference>
<evidence type="ECO:0000313" key="3">
    <source>
        <dbReference type="EMBL" id="SBW02857.1"/>
    </source>
</evidence>
<dbReference type="PANTHER" id="PTHR46889:SF5">
    <property type="entry name" value="INTEGRASE PROTEIN"/>
    <property type="match status" value="1"/>
</dbReference>
<dbReference type="EMBL" id="FLUM01000001">
    <property type="protein sequence ID" value="SBV98897.1"/>
    <property type="molecule type" value="Genomic_DNA"/>
</dbReference>
<organism evidence="4">
    <name type="scientific">uncultured Dysgonomonas sp</name>
    <dbReference type="NCBI Taxonomy" id="206096"/>
    <lineage>
        <taxon>Bacteria</taxon>
        <taxon>Pseudomonadati</taxon>
        <taxon>Bacteroidota</taxon>
        <taxon>Bacteroidia</taxon>
        <taxon>Bacteroidales</taxon>
        <taxon>Dysgonomonadaceae</taxon>
        <taxon>Dysgonomonas</taxon>
        <taxon>environmental samples</taxon>
    </lineage>
</organism>
<evidence type="ECO:0000313" key="2">
    <source>
        <dbReference type="EMBL" id="SBV98897.1"/>
    </source>
</evidence>
<name>A0A212JY81_9BACT</name>
<evidence type="ECO:0000313" key="4">
    <source>
        <dbReference type="EMBL" id="SBW04373.1"/>
    </source>
</evidence>
<dbReference type="EMBL" id="FLUM01000003">
    <property type="protein sequence ID" value="SBW04373.1"/>
    <property type="molecule type" value="Genomic_DNA"/>
</dbReference>
<dbReference type="InterPro" id="IPR001584">
    <property type="entry name" value="Integrase_cat-core"/>
</dbReference>
<dbReference type="SUPFAM" id="SSF53098">
    <property type="entry name" value="Ribonuclease H-like"/>
    <property type="match status" value="1"/>
</dbReference>
<evidence type="ECO:0000259" key="1">
    <source>
        <dbReference type="PROSITE" id="PS50994"/>
    </source>
</evidence>
<protein>
    <submittedName>
        <fullName evidence="4">IS150 conserved protein InsB</fullName>
    </submittedName>
</protein>
<dbReference type="GO" id="GO:0015074">
    <property type="term" value="P:DNA integration"/>
    <property type="evidence" value="ECO:0007669"/>
    <property type="project" value="InterPro"/>
</dbReference>
<proteinExistence type="predicted"/>
<dbReference type="Pfam" id="PF13276">
    <property type="entry name" value="HTH_21"/>
    <property type="match status" value="1"/>
</dbReference>
<dbReference type="AlphaFoldDB" id="A0A212JY81"/>
<accession>A0A212JY81</accession>
<feature type="domain" description="Integrase catalytic" evidence="1">
    <location>
        <begin position="96"/>
        <end position="258"/>
    </location>
</feature>
<dbReference type="NCBIfam" id="NF033516">
    <property type="entry name" value="transpos_IS3"/>
    <property type="match status" value="1"/>
</dbReference>
<evidence type="ECO:0000313" key="6">
    <source>
        <dbReference type="EMBL" id="SBW04697.1"/>
    </source>
</evidence>
<reference evidence="4" key="1">
    <citation type="submission" date="2016-04" db="EMBL/GenBank/DDBJ databases">
        <authorList>
            <person name="Evans L.H."/>
            <person name="Alamgir A."/>
            <person name="Owens N."/>
            <person name="Weber N.D."/>
            <person name="Virtaneva K."/>
            <person name="Barbian K."/>
            <person name="Babar A."/>
            <person name="Rosenke K."/>
        </authorList>
    </citation>
    <scope>NUCLEOTIDE SEQUENCE</scope>
    <source>
        <strain evidence="4">86-1</strain>
    </source>
</reference>
<dbReference type="EMBL" id="FLUM01000003">
    <property type="protein sequence ID" value="SBW04454.1"/>
    <property type="molecule type" value="Genomic_DNA"/>
</dbReference>
<evidence type="ECO:0000313" key="5">
    <source>
        <dbReference type="EMBL" id="SBW04454.1"/>
    </source>
</evidence>
<dbReference type="Pfam" id="PF00665">
    <property type="entry name" value="rve"/>
    <property type="match status" value="1"/>
</dbReference>
<gene>
    <name evidence="4" type="primary">insK</name>
    <name evidence="2" type="ORF">KL86DYS1_12295</name>
    <name evidence="3" type="ORF">KL86DYS1_30422</name>
    <name evidence="4" type="ORF">KL86DYS1_30823</name>
    <name evidence="5" type="ORF">KL86DYS1_30845</name>
    <name evidence="6" type="ORF">KL86DYS1_30910</name>
</gene>
<dbReference type="InterPro" id="IPR050900">
    <property type="entry name" value="Transposase_IS3/IS150/IS904"/>
</dbReference>
<dbReference type="PROSITE" id="PS50994">
    <property type="entry name" value="INTEGRASE"/>
    <property type="match status" value="1"/>
</dbReference>
<dbReference type="InterPro" id="IPR048020">
    <property type="entry name" value="Transpos_IS3"/>
</dbReference>
<dbReference type="Gene3D" id="3.30.420.10">
    <property type="entry name" value="Ribonuclease H-like superfamily/Ribonuclease H"/>
    <property type="match status" value="1"/>
</dbReference>
<dbReference type="EMBL" id="FLUM01000003">
    <property type="protein sequence ID" value="SBW02857.1"/>
    <property type="molecule type" value="Genomic_DNA"/>
</dbReference>
<dbReference type="InterPro" id="IPR036397">
    <property type="entry name" value="RNaseH_sf"/>
</dbReference>
<dbReference type="Pfam" id="PF13333">
    <property type="entry name" value="rve_2"/>
    <property type="match status" value="1"/>
</dbReference>
<sequence length="258" mass="30701">MARSTFYYHISRINSTDKYADIRKRIVDIFEAHHKRYGYRRVYMQLLNEGYLINHKTVQKLMAEMHLKSKVRKVKYKSYKGEVGRIAPNVLNRDFKAEKPYRKWATDVTEFKIEGKKAYLSPIIDMFNGEIISYTISDSPDLKMVMDMIKKAQNKVNITGELILHSDQGYHYQHKQYQMTLKKNGIIQSMSRKGNCLDNAVMENFFGIMKSELLYLKKFKSISEFKKELTEYIEYYNNERIKLKLKGKSPVKYRTLYT</sequence>
<dbReference type="PANTHER" id="PTHR46889">
    <property type="entry name" value="TRANSPOSASE INSF FOR INSERTION SEQUENCE IS3B-RELATED"/>
    <property type="match status" value="1"/>
</dbReference>
<dbReference type="EMBL" id="FLUM01000003">
    <property type="protein sequence ID" value="SBW04697.1"/>
    <property type="molecule type" value="Genomic_DNA"/>
</dbReference>
<dbReference type="GO" id="GO:0003676">
    <property type="term" value="F:nucleic acid binding"/>
    <property type="evidence" value="ECO:0007669"/>
    <property type="project" value="InterPro"/>
</dbReference>
<dbReference type="InterPro" id="IPR012337">
    <property type="entry name" value="RNaseH-like_sf"/>
</dbReference>